<comment type="similarity">
    <text evidence="2">Belongs to the CD36 family.</text>
</comment>
<dbReference type="GO" id="GO:0005886">
    <property type="term" value="C:plasma membrane"/>
    <property type="evidence" value="ECO:0007669"/>
    <property type="project" value="UniProtKB-SubCell"/>
</dbReference>
<feature type="transmembrane region" description="Helical" evidence="8">
    <location>
        <begin position="60"/>
        <end position="81"/>
    </location>
</feature>
<evidence type="ECO:0008006" key="11">
    <source>
        <dbReference type="Google" id="ProtNLM"/>
    </source>
</evidence>
<evidence type="ECO:0000256" key="6">
    <source>
        <dbReference type="ARBA" id="ARBA00023136"/>
    </source>
</evidence>
<organism evidence="9 10">
    <name type="scientific">Laodelphax striatellus</name>
    <name type="common">Small brown planthopper</name>
    <name type="synonym">Delphax striatella</name>
    <dbReference type="NCBI Taxonomy" id="195883"/>
    <lineage>
        <taxon>Eukaryota</taxon>
        <taxon>Metazoa</taxon>
        <taxon>Ecdysozoa</taxon>
        <taxon>Arthropoda</taxon>
        <taxon>Hexapoda</taxon>
        <taxon>Insecta</taxon>
        <taxon>Pterygota</taxon>
        <taxon>Neoptera</taxon>
        <taxon>Paraneoptera</taxon>
        <taxon>Hemiptera</taxon>
        <taxon>Auchenorrhyncha</taxon>
        <taxon>Fulgoroidea</taxon>
        <taxon>Delphacidae</taxon>
        <taxon>Criomorphinae</taxon>
        <taxon>Laodelphax</taxon>
    </lineage>
</organism>
<keyword evidence="3" id="KW-1003">Cell membrane</keyword>
<keyword evidence="7" id="KW-0325">Glycoprotein</keyword>
<protein>
    <recommendedName>
        <fullName evidence="11">Scavenger receptor class B member 1</fullName>
    </recommendedName>
</protein>
<evidence type="ECO:0000313" key="9">
    <source>
        <dbReference type="EMBL" id="RZF47308.1"/>
    </source>
</evidence>
<dbReference type="PRINTS" id="PR01609">
    <property type="entry name" value="CD36FAMILY"/>
</dbReference>
<dbReference type="InParanoid" id="A0A482XPH4"/>
<dbReference type="SMR" id="A0A482XPH4"/>
<comment type="subcellular location">
    <subcellularLocation>
        <location evidence="1">Cell membrane</location>
    </subcellularLocation>
</comment>
<keyword evidence="10" id="KW-1185">Reference proteome</keyword>
<evidence type="ECO:0000256" key="4">
    <source>
        <dbReference type="ARBA" id="ARBA00022692"/>
    </source>
</evidence>
<dbReference type="EMBL" id="QKKF02004574">
    <property type="protein sequence ID" value="RZF47308.1"/>
    <property type="molecule type" value="Genomic_DNA"/>
</dbReference>
<evidence type="ECO:0000256" key="7">
    <source>
        <dbReference type="ARBA" id="ARBA00023180"/>
    </source>
</evidence>
<dbReference type="PANTHER" id="PTHR11923">
    <property type="entry name" value="SCAVENGER RECEPTOR CLASS B TYPE-1 SR-B1"/>
    <property type="match status" value="1"/>
</dbReference>
<dbReference type="GO" id="GO:0005737">
    <property type="term" value="C:cytoplasm"/>
    <property type="evidence" value="ECO:0007669"/>
    <property type="project" value="TreeGrafter"/>
</dbReference>
<dbReference type="OrthoDB" id="18585at2759"/>
<feature type="transmembrane region" description="Helical" evidence="8">
    <location>
        <begin position="492"/>
        <end position="517"/>
    </location>
</feature>
<proteinExistence type="inferred from homology"/>
<evidence type="ECO:0000256" key="8">
    <source>
        <dbReference type="SAM" id="Phobius"/>
    </source>
</evidence>
<dbReference type="Proteomes" id="UP000291343">
    <property type="component" value="Unassembled WGS sequence"/>
</dbReference>
<dbReference type="GO" id="GO:0005044">
    <property type="term" value="F:scavenger receptor activity"/>
    <property type="evidence" value="ECO:0007669"/>
    <property type="project" value="TreeGrafter"/>
</dbReference>
<dbReference type="Pfam" id="PF01130">
    <property type="entry name" value="CD36"/>
    <property type="match status" value="1"/>
</dbReference>
<dbReference type="InterPro" id="IPR002159">
    <property type="entry name" value="CD36_fam"/>
</dbReference>
<evidence type="ECO:0000256" key="2">
    <source>
        <dbReference type="ARBA" id="ARBA00010532"/>
    </source>
</evidence>
<comment type="caution">
    <text evidence="9">The sequence shown here is derived from an EMBL/GenBank/DDBJ whole genome shotgun (WGS) entry which is preliminary data.</text>
</comment>
<evidence type="ECO:0000313" key="10">
    <source>
        <dbReference type="Proteomes" id="UP000291343"/>
    </source>
</evidence>
<dbReference type="FunCoup" id="A0A482XPH4">
    <property type="interactions" value="11"/>
</dbReference>
<keyword evidence="5 8" id="KW-1133">Transmembrane helix</keyword>
<name>A0A482XPH4_LAOST</name>
<dbReference type="AlphaFoldDB" id="A0A482XPH4"/>
<reference evidence="9 10" key="1">
    <citation type="journal article" date="2017" name="Gigascience">
        <title>Genome sequence of the small brown planthopper, Laodelphax striatellus.</title>
        <authorList>
            <person name="Zhu J."/>
            <person name="Jiang F."/>
            <person name="Wang X."/>
            <person name="Yang P."/>
            <person name="Bao Y."/>
            <person name="Zhao W."/>
            <person name="Wang W."/>
            <person name="Lu H."/>
            <person name="Wang Q."/>
            <person name="Cui N."/>
            <person name="Li J."/>
            <person name="Chen X."/>
            <person name="Luo L."/>
            <person name="Yu J."/>
            <person name="Kang L."/>
            <person name="Cui F."/>
        </authorList>
    </citation>
    <scope>NUCLEOTIDE SEQUENCE [LARGE SCALE GENOMIC DNA]</scope>
    <source>
        <strain evidence="9">Lst14</strain>
    </source>
</reference>
<gene>
    <name evidence="9" type="ORF">LSTR_LSTR009799</name>
</gene>
<keyword evidence="4 8" id="KW-0812">Transmembrane</keyword>
<dbReference type="PANTHER" id="PTHR11923:SF67">
    <property type="entry name" value="RE68569P"/>
    <property type="match status" value="1"/>
</dbReference>
<accession>A0A482XPH4</accession>
<keyword evidence="6 8" id="KW-0472">Membrane</keyword>
<evidence type="ECO:0000256" key="3">
    <source>
        <dbReference type="ARBA" id="ARBA00022475"/>
    </source>
</evidence>
<evidence type="ECO:0000256" key="1">
    <source>
        <dbReference type="ARBA" id="ARBA00004236"/>
    </source>
</evidence>
<sequence length="583" mass="66583">MKDFLSVLGGLRRQKTVYSAVNTRDFPVHDVYNPTTISDHQSLNPFAAVFRRPLSNKPKWVFLTMVFGLSALTFGTFLIVLDPYNFFFKMKVRFTEGSETFLMWRDPPVVLHLKVYLFNVTNKDAFLRGEDSVLKFEEVGPYVYREDMRHGNVTFNKNGTMTAVPLHPLVWVPEMSNGTEQDILVLPNIALLSFAHLMSDAAFLTRTFVNTFIRQSSWEPLVEMTAWEFMFGYRTTLLTIGNKFAPSWISFDKLGLIDRMYYFEGDTSTTFTGMTDPRLGGLIDNYNNRPYLPQWEAPCDVVSNSSDGSKFPSYIKPNDTLRFFRKSLCRSMPLVRVGEETLQGLHGYTYHFQDHALDNGENNSSNKCFCRKGHCLPPGLIDVTDCYYGFPIALSYPHFYQADESLLQAVEGMHPDPKLHTTFFTVNPESGLPLRLSVKMQINMALGDLSSMAKCERFAHQVIPMLWTDIYMNGLPPDVSTKFYMYLNVAPATLSVLIYMLLVGGVAFMVLSVAVGFCVPRDINLNDPTAVWREDMLGREVFPVQKRKPKEREPVASNNNNSKEMEVYYCSLLTPVDRENLDE</sequence>
<evidence type="ECO:0000256" key="5">
    <source>
        <dbReference type="ARBA" id="ARBA00022989"/>
    </source>
</evidence>